<keyword evidence="7" id="KW-0472">Membrane</keyword>
<name>A0A834RAX7_SARSC</name>
<dbReference type="EMBL" id="WVUK01000056">
    <property type="protein sequence ID" value="KAF7493143.1"/>
    <property type="molecule type" value="Genomic_DNA"/>
</dbReference>
<dbReference type="GO" id="GO:0015031">
    <property type="term" value="P:protein transport"/>
    <property type="evidence" value="ECO:0007669"/>
    <property type="project" value="UniProtKB-KW"/>
</dbReference>
<dbReference type="InterPro" id="IPR048682">
    <property type="entry name" value="COG4"/>
</dbReference>
<evidence type="ECO:0000313" key="12">
    <source>
        <dbReference type="EnsemblMetazoa" id="KAF7493143.1"/>
    </source>
</evidence>
<dbReference type="GO" id="GO:0006890">
    <property type="term" value="P:retrograde vesicle-mediated transport, Golgi to endoplasmic reticulum"/>
    <property type="evidence" value="ECO:0007669"/>
    <property type="project" value="TreeGrafter"/>
</dbReference>
<dbReference type="PANTHER" id="PTHR24016">
    <property type="entry name" value="CONSERVED OLIGOMERIC GOLGI COMPLEX SUBUNIT 4"/>
    <property type="match status" value="1"/>
</dbReference>
<evidence type="ECO:0000256" key="6">
    <source>
        <dbReference type="ARBA" id="ARBA00023034"/>
    </source>
</evidence>
<evidence type="ECO:0000256" key="9">
    <source>
        <dbReference type="SAM" id="Coils"/>
    </source>
</evidence>
<evidence type="ECO:0000256" key="1">
    <source>
        <dbReference type="ARBA" id="ARBA00004395"/>
    </source>
</evidence>
<evidence type="ECO:0000256" key="4">
    <source>
        <dbReference type="ARBA" id="ARBA00022448"/>
    </source>
</evidence>
<dbReference type="AlphaFoldDB" id="A0A834RAX7"/>
<reference evidence="13" key="1">
    <citation type="journal article" date="2020" name="PLoS Negl. Trop. Dis.">
        <title>High-quality nuclear genome for Sarcoptes scabiei-A critical resource for a neglected parasite.</title>
        <authorList>
            <person name="Korhonen P.K."/>
            <person name="Gasser R.B."/>
            <person name="Ma G."/>
            <person name="Wang T."/>
            <person name="Stroehlein A.J."/>
            <person name="Young N.D."/>
            <person name="Ang C.S."/>
            <person name="Fernando D.D."/>
            <person name="Lu H.C."/>
            <person name="Taylor S."/>
            <person name="Reynolds S.L."/>
            <person name="Mofiz E."/>
            <person name="Najaraj S.H."/>
            <person name="Gowda H."/>
            <person name="Madugundu A."/>
            <person name="Renuse S."/>
            <person name="Holt D."/>
            <person name="Pandey A."/>
            <person name="Papenfuss A.T."/>
            <person name="Fischer K."/>
        </authorList>
    </citation>
    <scope>NUCLEOTIDE SEQUENCE [LARGE SCALE GENOMIC DNA]</scope>
</reference>
<dbReference type="InterPro" id="IPR048680">
    <property type="entry name" value="COG4_N"/>
</dbReference>
<dbReference type="PANTHER" id="PTHR24016:SF0">
    <property type="entry name" value="CONSERVED OLIGOMERIC GOLGI COMPLEX SUBUNIT 4"/>
    <property type="match status" value="1"/>
</dbReference>
<keyword evidence="6" id="KW-0333">Golgi apparatus</keyword>
<keyword evidence="5" id="KW-0653">Protein transport</keyword>
<dbReference type="Pfam" id="PF08318">
    <property type="entry name" value="COG4_m"/>
    <property type="match status" value="1"/>
</dbReference>
<evidence type="ECO:0000256" key="5">
    <source>
        <dbReference type="ARBA" id="ARBA00022927"/>
    </source>
</evidence>
<accession>A0A834RAX7</accession>
<dbReference type="OrthoDB" id="47059at2759"/>
<feature type="coiled-coil region" evidence="9">
    <location>
        <begin position="20"/>
        <end position="54"/>
    </location>
</feature>
<dbReference type="InterPro" id="IPR013167">
    <property type="entry name" value="COG4_M"/>
</dbReference>
<reference evidence="12" key="3">
    <citation type="submission" date="2022-06" db="UniProtKB">
        <authorList>
            <consortium name="EnsemblMetazoa"/>
        </authorList>
    </citation>
    <scope>IDENTIFICATION</scope>
</reference>
<dbReference type="Pfam" id="PF20663">
    <property type="entry name" value="COG4_N"/>
    <property type="match status" value="1"/>
</dbReference>
<evidence type="ECO:0000313" key="13">
    <source>
        <dbReference type="Proteomes" id="UP000070412"/>
    </source>
</evidence>
<proteinExistence type="inferred from homology"/>
<dbReference type="GO" id="GO:0000139">
    <property type="term" value="C:Golgi membrane"/>
    <property type="evidence" value="ECO:0007669"/>
    <property type="project" value="UniProtKB-SubCell"/>
</dbReference>
<evidence type="ECO:0000256" key="2">
    <source>
        <dbReference type="ARBA" id="ARBA00009215"/>
    </source>
</evidence>
<evidence type="ECO:0000256" key="8">
    <source>
        <dbReference type="ARBA" id="ARBA00031340"/>
    </source>
</evidence>
<dbReference type="Gene3D" id="1.10.287.1060">
    <property type="entry name" value="ESAT-6-like"/>
    <property type="match status" value="1"/>
</dbReference>
<dbReference type="Gene3D" id="1.20.58.1970">
    <property type="match status" value="1"/>
</dbReference>
<keyword evidence="4" id="KW-0813">Transport</keyword>
<feature type="domain" description="COG4 transport protein middle alpha-helical bundle" evidence="10">
    <location>
        <begin position="170"/>
        <end position="491"/>
    </location>
</feature>
<reference evidence="11" key="2">
    <citation type="submission" date="2020-01" db="EMBL/GenBank/DDBJ databases">
        <authorList>
            <person name="Korhonen P.K.K."/>
            <person name="Guangxu M.G."/>
            <person name="Wang T.W."/>
            <person name="Stroehlein A.J.S."/>
            <person name="Young N.D."/>
            <person name="Ang C.-S.A."/>
            <person name="Fernando D.W.F."/>
            <person name="Lu H.L."/>
            <person name="Taylor S.T."/>
            <person name="Ehtesham M.E.M."/>
            <person name="Najaraj S.H.N."/>
            <person name="Harsha G.H.G."/>
            <person name="Madugundu A.M."/>
            <person name="Renuse S.R."/>
            <person name="Holt D.H."/>
            <person name="Pandey A.P."/>
            <person name="Papenfuss A.P."/>
            <person name="Gasser R.B.G."/>
            <person name="Fischer K.F."/>
        </authorList>
    </citation>
    <scope>NUCLEOTIDE SEQUENCE</scope>
    <source>
        <strain evidence="11">SSS_KF_BRIS2020</strain>
    </source>
</reference>
<dbReference type="Pfam" id="PF20662">
    <property type="entry name" value="COG4_C"/>
    <property type="match status" value="1"/>
</dbReference>
<dbReference type="SMART" id="SM00762">
    <property type="entry name" value="Cog4"/>
    <property type="match status" value="1"/>
</dbReference>
<evidence type="ECO:0000313" key="11">
    <source>
        <dbReference type="EMBL" id="KAF7493143.1"/>
    </source>
</evidence>
<evidence type="ECO:0000259" key="10">
    <source>
        <dbReference type="SMART" id="SM00762"/>
    </source>
</evidence>
<evidence type="ECO:0000256" key="7">
    <source>
        <dbReference type="ARBA" id="ARBA00023136"/>
    </source>
</evidence>
<keyword evidence="13" id="KW-1185">Reference proteome</keyword>
<comment type="subcellular location">
    <subcellularLocation>
        <location evidence="1">Golgi apparatus membrane</location>
        <topology evidence="1">Peripheral membrane protein</topology>
    </subcellularLocation>
</comment>
<dbReference type="EnsemblMetazoa" id="SSS_7847s_mrna">
    <property type="protein sequence ID" value="KAF7493143.1"/>
    <property type="gene ID" value="SSS_7847"/>
</dbReference>
<comment type="similarity">
    <text evidence="2">Belongs to the COG4 family.</text>
</comment>
<dbReference type="Proteomes" id="UP000070412">
    <property type="component" value="Unassembled WGS sequence"/>
</dbReference>
<dbReference type="InterPro" id="IPR048684">
    <property type="entry name" value="COG4_C"/>
</dbReference>
<protein>
    <recommendedName>
        <fullName evidence="3">Conserved oligomeric Golgi complex subunit 4</fullName>
    </recommendedName>
    <alternativeName>
        <fullName evidence="8">Component of oligomeric Golgi complex 4</fullName>
    </alternativeName>
</protein>
<sequence length="774" mass="89526">MFRMDDYHHIHNRADIISALEHLNQEESKISEEIDSLLSNQDELKQMMSSLMKRLQNVSMIEKDTERLENLMSFTSNMANNVSDKIRSFDLVQNRVSDCLKQIEDIIDLRCCTDGIQQALSNENFEEAARLIYRFLSMDETVLRRAASEAMNGNTEMPDSFSLEQSFAKLHEAEQSLRTIVRIRFDEAIQKKDFASVERFFKIYPLIKQSKKGLEKFAEYLWGRIWDDFESKKITPATKASITLMKLSNLFEIIAQKIDDNYSLIETYYGPGHLFDVVRYIQTKCDFETKKIIESFQNEKTFCSLVSNVSKGLKMSSTNQTLNPKIDPKLVDKYLNDVMFIINRIETYLNFITQKMSTDLLASVDNRYQSSLSVNEIDQNQIDSMIRDCNLTQLVHDLNSIYVLLEEYFLKESIQKAIQMDVIDVGEISKELLNDHSSITSSMLDDIFFIIKKCLKRSISCGSINVLLAMINHSVMVLETTFYDIINERIKCGYPNTTISGLDLTNAYNAALQAGRYLQSSTESSEKMRISFISSLNNLDTGSQYVKKLCNQITDDVNRSGIVQNNQRALFDSCLSNFNSLCRKFDLLIHQAIQQLYSVQFKPLIKSMIDSFQAANHQLNDSDVNSFEVGDGLRSFIQTFLIQINSTLIPFRKQLTEKNFSTLIQSISFETSNQLYESIFKCSFNKFGGFQFDREIRSIINFFSNISNEIIREHFVKLKFVALLFTMDSVEEINEYLRSENNHPMMLRLNPNELIQLLRSYTELNAIDIKKIKI</sequence>
<dbReference type="GO" id="GO:0017119">
    <property type="term" value="C:Golgi transport complex"/>
    <property type="evidence" value="ECO:0007669"/>
    <property type="project" value="TreeGrafter"/>
</dbReference>
<evidence type="ECO:0000256" key="3">
    <source>
        <dbReference type="ARBA" id="ARBA00020975"/>
    </source>
</evidence>
<keyword evidence="9" id="KW-0175">Coiled coil</keyword>
<dbReference type="GO" id="GO:0007030">
    <property type="term" value="P:Golgi organization"/>
    <property type="evidence" value="ECO:0007669"/>
    <property type="project" value="TreeGrafter"/>
</dbReference>
<gene>
    <name evidence="11" type="ORF">SSS_7847</name>
</gene>
<organism evidence="11">
    <name type="scientific">Sarcoptes scabiei</name>
    <name type="common">Itch mite</name>
    <name type="synonym">Acarus scabiei</name>
    <dbReference type="NCBI Taxonomy" id="52283"/>
    <lineage>
        <taxon>Eukaryota</taxon>
        <taxon>Metazoa</taxon>
        <taxon>Ecdysozoa</taxon>
        <taxon>Arthropoda</taxon>
        <taxon>Chelicerata</taxon>
        <taxon>Arachnida</taxon>
        <taxon>Acari</taxon>
        <taxon>Acariformes</taxon>
        <taxon>Sarcoptiformes</taxon>
        <taxon>Astigmata</taxon>
        <taxon>Psoroptidia</taxon>
        <taxon>Sarcoptoidea</taxon>
        <taxon>Sarcoptidae</taxon>
        <taxon>Sarcoptinae</taxon>
        <taxon>Sarcoptes</taxon>
    </lineage>
</organism>